<comment type="function">
    <text evidence="4">DNA-dependent RNA polymerase catalyzes the transcription of DNA into RNA using the four ribonucleoside triphosphates as substrates. Specific peripheric component of RNA polymerase III which synthesizes small RNAs, such as 5S rRNA and tRNAs.</text>
</comment>
<evidence type="ECO:0000256" key="2">
    <source>
        <dbReference type="ARBA" id="ARBA00008352"/>
    </source>
</evidence>
<feature type="compositionally biased region" description="Acidic residues" evidence="5">
    <location>
        <begin position="198"/>
        <end position="225"/>
    </location>
</feature>
<dbReference type="PANTHER" id="PTHR15367:SF2">
    <property type="entry name" value="DNA-DIRECTED RNA POLYMERASE III SUBUNIT"/>
    <property type="match status" value="1"/>
</dbReference>
<feature type="compositionally biased region" description="Acidic residues" evidence="5">
    <location>
        <begin position="248"/>
        <end position="265"/>
    </location>
</feature>
<comment type="subcellular location">
    <subcellularLocation>
        <location evidence="1 4">Nucleus</location>
    </subcellularLocation>
</comment>
<dbReference type="EMBL" id="CP069024">
    <property type="protein sequence ID" value="QRC92929.1"/>
    <property type="molecule type" value="Genomic_DNA"/>
</dbReference>
<keyword evidence="3 4" id="KW-0539">Nucleus</keyword>
<sequence>MPPAARGGRGGGRGGRGGAFNPARGTVTIAGTELNWDLTGLDIQKGPAERFPEAPPPQAPPPTDHEKGITAHYLAVRDRIHEGPFYTILNDGMKNGLKRKANEIAPTEASLFNPFTDNQTFSAKYLKVRRRLPKLDARPYVTDLFPAELQPILEGTRGDGNTSKKRRTLGVSKINTVSQIERMIKAEVDRTKEAEAKAEEEDEDAEEEEEEAEEDKPDAVDEDDNYSAVSTDSEESDDDYNAEQYFDNGEDDDIDDADPYENTYE</sequence>
<dbReference type="PANTHER" id="PTHR15367">
    <property type="entry name" value="DNA-DIRECTED RNA POLYMERASE III"/>
    <property type="match status" value="1"/>
</dbReference>
<gene>
    <name evidence="6" type="ORF">JI435_080280</name>
</gene>
<feature type="region of interest" description="Disordered" evidence="5">
    <location>
        <begin position="186"/>
        <end position="265"/>
    </location>
</feature>
<feature type="region of interest" description="Disordered" evidence="5">
    <location>
        <begin position="1"/>
        <end position="24"/>
    </location>
</feature>
<proteinExistence type="inferred from homology"/>
<accession>A0A7U2EXU3</accession>
<reference evidence="7" key="1">
    <citation type="journal article" date="2021" name="BMC Genomics">
        <title>Chromosome-level genome assembly and manually-curated proteome of model necrotroph Parastagonospora nodorum Sn15 reveals a genome-wide trove of candidate effector homologs, and redundancy of virulence-related functions within an accessory chromosome.</title>
        <authorList>
            <person name="Bertazzoni S."/>
            <person name="Jones D.A.B."/>
            <person name="Phan H.T."/>
            <person name="Tan K.-C."/>
            <person name="Hane J.K."/>
        </authorList>
    </citation>
    <scope>NUCLEOTIDE SEQUENCE [LARGE SCALE GENOMIC DNA]</scope>
    <source>
        <strain evidence="7">SN15 / ATCC MYA-4574 / FGSC 10173)</strain>
    </source>
</reference>
<feature type="region of interest" description="Disordered" evidence="5">
    <location>
        <begin position="46"/>
        <end position="65"/>
    </location>
</feature>
<comment type="similarity">
    <text evidence="2 4">Belongs to the eukaryotic RPC7 RNA polymerase subunit family.</text>
</comment>
<dbReference type="VEuPathDB" id="FungiDB:JI435_080280"/>
<dbReference type="OrthoDB" id="5377312at2759"/>
<feature type="compositionally biased region" description="Gly residues" evidence="5">
    <location>
        <begin position="7"/>
        <end position="18"/>
    </location>
</feature>
<keyword evidence="7" id="KW-1185">Reference proteome</keyword>
<evidence type="ECO:0000256" key="1">
    <source>
        <dbReference type="ARBA" id="ARBA00004123"/>
    </source>
</evidence>
<comment type="subunit">
    <text evidence="4">Component of the RNA polymerase III (Pol III) complex.</text>
</comment>
<dbReference type="GO" id="GO:0005666">
    <property type="term" value="C:RNA polymerase III complex"/>
    <property type="evidence" value="ECO:0007669"/>
    <property type="project" value="UniProtKB-UniRule"/>
</dbReference>
<feature type="compositionally biased region" description="Pro residues" evidence="5">
    <location>
        <begin position="53"/>
        <end position="62"/>
    </location>
</feature>
<evidence type="ECO:0000256" key="3">
    <source>
        <dbReference type="ARBA" id="ARBA00023242"/>
    </source>
</evidence>
<dbReference type="Proteomes" id="UP000663193">
    <property type="component" value="Chromosome 2"/>
</dbReference>
<evidence type="ECO:0000256" key="5">
    <source>
        <dbReference type="SAM" id="MobiDB-lite"/>
    </source>
</evidence>
<dbReference type="AlphaFoldDB" id="A0A7U2EXU3"/>
<dbReference type="GO" id="GO:0006383">
    <property type="term" value="P:transcription by RNA polymerase III"/>
    <property type="evidence" value="ECO:0007669"/>
    <property type="project" value="UniProtKB-UniRule"/>
</dbReference>
<feature type="compositionally biased region" description="Basic and acidic residues" evidence="5">
    <location>
        <begin position="186"/>
        <end position="197"/>
    </location>
</feature>
<evidence type="ECO:0000313" key="6">
    <source>
        <dbReference type="EMBL" id="QRC92929.1"/>
    </source>
</evidence>
<evidence type="ECO:0000313" key="7">
    <source>
        <dbReference type="Proteomes" id="UP000663193"/>
    </source>
</evidence>
<evidence type="ECO:0000256" key="4">
    <source>
        <dbReference type="PIRNR" id="PIRNR000777"/>
    </source>
</evidence>
<protein>
    <recommendedName>
        <fullName evidence="4">DNA-directed RNA polymerase III subunit</fullName>
    </recommendedName>
</protein>
<name>A0A7U2EXU3_PHANO</name>
<dbReference type="InterPro" id="IPR024661">
    <property type="entry name" value="RNA_pol_III_Rpc31"/>
</dbReference>
<organism evidence="6 7">
    <name type="scientific">Phaeosphaeria nodorum (strain SN15 / ATCC MYA-4574 / FGSC 10173)</name>
    <name type="common">Glume blotch fungus</name>
    <name type="synonym">Parastagonospora nodorum</name>
    <dbReference type="NCBI Taxonomy" id="321614"/>
    <lineage>
        <taxon>Eukaryota</taxon>
        <taxon>Fungi</taxon>
        <taxon>Dikarya</taxon>
        <taxon>Ascomycota</taxon>
        <taxon>Pezizomycotina</taxon>
        <taxon>Dothideomycetes</taxon>
        <taxon>Pleosporomycetidae</taxon>
        <taxon>Pleosporales</taxon>
        <taxon>Pleosporineae</taxon>
        <taxon>Phaeosphaeriaceae</taxon>
        <taxon>Parastagonospora</taxon>
    </lineage>
</organism>
<dbReference type="PIRSF" id="PIRSF000777">
    <property type="entry name" value="RNA_polIII_C31"/>
    <property type="match status" value="1"/>
</dbReference>
<feature type="compositionally biased region" description="Acidic residues" evidence="5">
    <location>
        <begin position="232"/>
        <end position="241"/>
    </location>
</feature>
<dbReference type="Pfam" id="PF11705">
    <property type="entry name" value="RNA_pol_3_Rpc31"/>
    <property type="match status" value="1"/>
</dbReference>